<dbReference type="RefSeq" id="YP_001469074.1">
    <property type="nucleotide sequence ID" value="NC_009817.1"/>
</dbReference>
<dbReference type="GeneID" id="5601968"/>
<evidence type="ECO:0000313" key="1">
    <source>
        <dbReference type="EMBL" id="ABG21618.1"/>
    </source>
</evidence>
<organism evidence="1 2">
    <name type="scientific">Lactococcus phage KSY1</name>
    <dbReference type="NCBI Taxonomy" id="2913972"/>
    <lineage>
        <taxon>Viruses</taxon>
        <taxon>Duplodnaviria</taxon>
        <taxon>Heunggongvirae</taxon>
        <taxon>Uroviricota</taxon>
        <taxon>Caudoviricetes</taxon>
        <taxon>Chopinvirus</taxon>
        <taxon>Chopinvirus KSY1</taxon>
    </lineage>
</organism>
<evidence type="ECO:0000313" key="2">
    <source>
        <dbReference type="Proteomes" id="UP000000714"/>
    </source>
</evidence>
<reference evidence="1 2" key="1">
    <citation type="journal article" date="2007" name="Virology">
        <title>KSY1, a lactococcal phage with a T7-like transcription.</title>
        <authorList>
            <person name="Chopin A."/>
            <person name="Deveau H."/>
            <person name="Ehrlich S.D."/>
            <person name="Moineau S."/>
            <person name="Chopin M.C."/>
        </authorList>
    </citation>
    <scope>NUCLEOTIDE SEQUENCE</scope>
</reference>
<dbReference type="KEGG" id="vg:5601968"/>
<accession>A6MAE0</accession>
<protein>
    <submittedName>
        <fullName evidence="1">Gp075</fullName>
    </submittedName>
</protein>
<dbReference type="OrthoDB" id="967at10239"/>
<dbReference type="Proteomes" id="UP000000714">
    <property type="component" value="Segment"/>
</dbReference>
<dbReference type="EMBL" id="DQ535032">
    <property type="protein sequence ID" value="ABG21618.1"/>
    <property type="molecule type" value="Genomic_DNA"/>
</dbReference>
<proteinExistence type="predicted"/>
<gene>
    <name evidence="1" type="ORF">KSY1p075</name>
</gene>
<sequence>MTTSLTIDPSLLSEVTVYKNVPVYSPNKVVFFKNATDRSAYFNMFEKISGNVMNFMRFDSEMRFQMRYEDAWGYNYISFKDRKDGIEIFAFINNYDYVRPDVTRFSIQIDVITTFCMGEFLAPFNNLQISRQMITKSEYALNSLYYKSQSSDTISVPSGIVGQSSYLFDDKRYVSTTSPVASLFSSSYIVVFSMTADIEADFGKIDANTGQGTPRISASPTVTYDLITSANDLLVCDYDNWVKLISTNLKDYPYISKNIQKAVLLPKMFFVGTPNNTVTDNDFTEVKVGNRTGSWIGGDRAKVYRFKTNRTSQEFDWFSISYADLLNNSFATPIEEEFFRSPYFYIDTTDWHGQTVQLMPELLNNITNTASTGKLHYHCQMVLGHLNSFGIYPLDYNSFGREAGRFNYTPAGNEASASDQAVKSGQDKGEYLNTAIMYSDFNEIPVPYDSFKLSVADKAYARDMNYAGTNMGQADRAAGRKIPGIRDAQNDRYVNKLRTYSNSGMEAANQSMQKGLQDSANGDIAGIYNGAKQAYMDRLTANANNLTEASDFWTSLDNSLDSDRYSNGANGSAASSTTGMAFNMKNRTFGIGLKYRGPVNQSQYDYIKRYYRTMGYLCNYSGKAQSLFSHKYMNFIACSGNFTLPNMDPNLMGMIRAILESGVQLWHYQPGVKDPFQQDLLYNERIA</sequence>
<keyword evidence="2" id="KW-1185">Reference proteome</keyword>
<name>A6MAE0_9CAUD</name>